<keyword evidence="5" id="KW-0805">Transcription regulation</keyword>
<comment type="cofactor">
    <cofactor evidence="9">
        <name>Mn(2+)</name>
        <dbReference type="ChEBI" id="CHEBI:29035"/>
    </cofactor>
    <cofactor evidence="9">
        <name>Fe(2+)</name>
        <dbReference type="ChEBI" id="CHEBI:29033"/>
    </cofactor>
    <text evidence="9">Binds 1 Mn(2+) or Fe(2+) ion per subunit.</text>
</comment>
<gene>
    <name evidence="10" type="ordered locus">Mahau_0687</name>
</gene>
<dbReference type="Pfam" id="PF01475">
    <property type="entry name" value="FUR"/>
    <property type="match status" value="1"/>
</dbReference>
<reference evidence="10 11" key="2">
    <citation type="journal article" date="2011" name="Stand. Genomic Sci.">
        <title>Complete genome sequence of Mahella australiensis type strain (50-1 BON).</title>
        <authorList>
            <person name="Sikorski J."/>
            <person name="Teshima H."/>
            <person name="Nolan M."/>
            <person name="Lucas S."/>
            <person name="Hammon N."/>
            <person name="Deshpande S."/>
            <person name="Cheng J.F."/>
            <person name="Pitluck S."/>
            <person name="Liolios K."/>
            <person name="Pagani I."/>
            <person name="Ivanova N."/>
            <person name="Huntemann M."/>
            <person name="Mavromatis K."/>
            <person name="Ovchinikova G."/>
            <person name="Pati A."/>
            <person name="Tapia R."/>
            <person name="Han C."/>
            <person name="Goodwin L."/>
            <person name="Chen A."/>
            <person name="Palaniappan K."/>
            <person name="Land M."/>
            <person name="Hauser L."/>
            <person name="Ngatchou-Djao O.D."/>
            <person name="Rohde M."/>
            <person name="Pukall R."/>
            <person name="Spring S."/>
            <person name="Abt B."/>
            <person name="Goker M."/>
            <person name="Detter J.C."/>
            <person name="Woyke T."/>
            <person name="Bristow J."/>
            <person name="Markowitz V."/>
            <person name="Hugenholtz P."/>
            <person name="Eisen J.A."/>
            <person name="Kyrpides N.C."/>
            <person name="Klenk H.P."/>
            <person name="Lapidus A."/>
        </authorList>
    </citation>
    <scope>NUCLEOTIDE SEQUENCE [LARGE SCALE GENOMIC DNA]</scope>
    <source>
        <strain evidence="11">DSM 15567 / CIP 107919 / 50-1 BON</strain>
    </source>
</reference>
<dbReference type="GO" id="GO:0000976">
    <property type="term" value="F:transcription cis-regulatory region binding"/>
    <property type="evidence" value="ECO:0007669"/>
    <property type="project" value="TreeGrafter"/>
</dbReference>
<dbReference type="PANTHER" id="PTHR33202">
    <property type="entry name" value="ZINC UPTAKE REGULATION PROTEIN"/>
    <property type="match status" value="1"/>
</dbReference>
<evidence type="ECO:0000256" key="8">
    <source>
        <dbReference type="PIRSR" id="PIRSR602481-1"/>
    </source>
</evidence>
<dbReference type="KEGG" id="mas:Mahau_0687"/>
<name>F4A0L1_MAHA5</name>
<dbReference type="Gene3D" id="3.30.1490.190">
    <property type="match status" value="1"/>
</dbReference>
<dbReference type="GO" id="GO:0008270">
    <property type="term" value="F:zinc ion binding"/>
    <property type="evidence" value="ECO:0007669"/>
    <property type="project" value="TreeGrafter"/>
</dbReference>
<dbReference type="InterPro" id="IPR043135">
    <property type="entry name" value="Fur_C"/>
</dbReference>
<protein>
    <submittedName>
        <fullName evidence="10">Ferric uptake regulator, Fur family</fullName>
    </submittedName>
</protein>
<dbReference type="InterPro" id="IPR036388">
    <property type="entry name" value="WH-like_DNA-bd_sf"/>
</dbReference>
<dbReference type="SUPFAM" id="SSF46785">
    <property type="entry name" value="Winged helix' DNA-binding domain"/>
    <property type="match status" value="1"/>
</dbReference>
<feature type="binding site" evidence="9">
    <location>
        <position position="114"/>
    </location>
    <ligand>
        <name>Fe cation</name>
        <dbReference type="ChEBI" id="CHEBI:24875"/>
    </ligand>
</feature>
<dbReference type="EMBL" id="CP002360">
    <property type="protein sequence ID" value="AEE95890.1"/>
    <property type="molecule type" value="Genomic_DNA"/>
</dbReference>
<evidence type="ECO:0000256" key="5">
    <source>
        <dbReference type="ARBA" id="ARBA00023015"/>
    </source>
</evidence>
<feature type="binding site" evidence="8">
    <location>
        <position position="99"/>
    </location>
    <ligand>
        <name>Zn(2+)</name>
        <dbReference type="ChEBI" id="CHEBI:29105"/>
    </ligand>
</feature>
<dbReference type="Proteomes" id="UP000008457">
    <property type="component" value="Chromosome"/>
</dbReference>
<keyword evidence="2" id="KW-0678">Repressor</keyword>
<dbReference type="GO" id="GO:0003700">
    <property type="term" value="F:DNA-binding transcription factor activity"/>
    <property type="evidence" value="ECO:0007669"/>
    <property type="project" value="InterPro"/>
</dbReference>
<evidence type="ECO:0000256" key="3">
    <source>
        <dbReference type="ARBA" id="ARBA00022723"/>
    </source>
</evidence>
<evidence type="ECO:0000256" key="7">
    <source>
        <dbReference type="ARBA" id="ARBA00023163"/>
    </source>
</evidence>
<organism evidence="10 11">
    <name type="scientific">Mahella australiensis (strain DSM 15567 / CIP 107919 / 50-1 BON)</name>
    <dbReference type="NCBI Taxonomy" id="697281"/>
    <lineage>
        <taxon>Bacteria</taxon>
        <taxon>Bacillati</taxon>
        <taxon>Bacillota</taxon>
        <taxon>Clostridia</taxon>
        <taxon>Thermoanaerobacterales</taxon>
        <taxon>Thermoanaerobacterales Family IV. Incertae Sedis</taxon>
        <taxon>Mahella</taxon>
    </lineage>
</organism>
<dbReference type="AlphaFoldDB" id="F4A0L1"/>
<dbReference type="FunFam" id="1.10.10.10:FF:000051">
    <property type="entry name" value="Fur family transcriptional regulator"/>
    <property type="match status" value="1"/>
</dbReference>
<evidence type="ECO:0000256" key="6">
    <source>
        <dbReference type="ARBA" id="ARBA00023125"/>
    </source>
</evidence>
<evidence type="ECO:0000256" key="1">
    <source>
        <dbReference type="ARBA" id="ARBA00007957"/>
    </source>
</evidence>
<feature type="binding site" evidence="9">
    <location>
        <position position="131"/>
    </location>
    <ligand>
        <name>Fe cation</name>
        <dbReference type="ChEBI" id="CHEBI:24875"/>
    </ligand>
</feature>
<evidence type="ECO:0000256" key="9">
    <source>
        <dbReference type="PIRSR" id="PIRSR602481-2"/>
    </source>
</evidence>
<dbReference type="HOGENOM" id="CLU_096072_3_1_9"/>
<keyword evidence="9" id="KW-0408">Iron</keyword>
<comment type="cofactor">
    <cofactor evidence="8">
        <name>Zn(2+)</name>
        <dbReference type="ChEBI" id="CHEBI:29105"/>
    </cofactor>
    <text evidence="8">Binds 1 zinc ion per subunit.</text>
</comment>
<dbReference type="CDD" id="cd07153">
    <property type="entry name" value="Fur_like"/>
    <property type="match status" value="1"/>
</dbReference>
<keyword evidence="11" id="KW-1185">Reference proteome</keyword>
<feature type="binding site" evidence="8">
    <location>
        <position position="142"/>
    </location>
    <ligand>
        <name>Zn(2+)</name>
        <dbReference type="ChEBI" id="CHEBI:29105"/>
    </ligand>
</feature>
<dbReference type="OrthoDB" id="8659436at2"/>
<dbReference type="STRING" id="697281.Mahau_0687"/>
<accession>F4A0L1</accession>
<dbReference type="GO" id="GO:0045892">
    <property type="term" value="P:negative regulation of DNA-templated transcription"/>
    <property type="evidence" value="ECO:0007669"/>
    <property type="project" value="TreeGrafter"/>
</dbReference>
<keyword evidence="3 8" id="KW-0479">Metal-binding</keyword>
<evidence type="ECO:0000313" key="11">
    <source>
        <dbReference type="Proteomes" id="UP000008457"/>
    </source>
</evidence>
<dbReference type="InterPro" id="IPR002481">
    <property type="entry name" value="FUR"/>
</dbReference>
<feature type="binding site" evidence="8">
    <location>
        <position position="139"/>
    </location>
    <ligand>
        <name>Zn(2+)</name>
        <dbReference type="ChEBI" id="CHEBI:29105"/>
    </ligand>
</feature>
<dbReference type="InterPro" id="IPR036390">
    <property type="entry name" value="WH_DNA-bd_sf"/>
</dbReference>
<dbReference type="PANTHER" id="PTHR33202:SF7">
    <property type="entry name" value="FERRIC UPTAKE REGULATION PROTEIN"/>
    <property type="match status" value="1"/>
</dbReference>
<keyword evidence="4 8" id="KW-0862">Zinc</keyword>
<evidence type="ECO:0000256" key="2">
    <source>
        <dbReference type="ARBA" id="ARBA00022491"/>
    </source>
</evidence>
<comment type="similarity">
    <text evidence="1">Belongs to the Fur family.</text>
</comment>
<sequence>MDNITTLKEQLQQKGYKFTTQRRATLDAIVENEGKHMTPEEIYEQVKKKYPEIGLATIYRTLQLLEEMDVIYRLDFDDGKTRYELNHHNEDHQHHHLICIKCGKVIEVKEDFLERLEKLIEVDYDFDITDHMLKFFGYCSECRNSQNENE</sequence>
<proteinExistence type="inferred from homology"/>
<evidence type="ECO:0000313" key="10">
    <source>
        <dbReference type="EMBL" id="AEE95890.1"/>
    </source>
</evidence>
<keyword evidence="6" id="KW-0238">DNA-binding</keyword>
<dbReference type="eggNOG" id="COG0735">
    <property type="taxonomic scope" value="Bacteria"/>
</dbReference>
<dbReference type="GO" id="GO:1900376">
    <property type="term" value="P:regulation of secondary metabolite biosynthetic process"/>
    <property type="evidence" value="ECO:0007669"/>
    <property type="project" value="TreeGrafter"/>
</dbReference>
<keyword evidence="7" id="KW-0804">Transcription</keyword>
<dbReference type="Gene3D" id="1.10.10.10">
    <property type="entry name" value="Winged helix-like DNA-binding domain superfamily/Winged helix DNA-binding domain"/>
    <property type="match status" value="1"/>
</dbReference>
<feature type="binding site" evidence="8">
    <location>
        <position position="102"/>
    </location>
    <ligand>
        <name>Zn(2+)</name>
        <dbReference type="ChEBI" id="CHEBI:29105"/>
    </ligand>
</feature>
<dbReference type="RefSeq" id="WP_013780321.1">
    <property type="nucleotide sequence ID" value="NC_015520.1"/>
</dbReference>
<evidence type="ECO:0000256" key="4">
    <source>
        <dbReference type="ARBA" id="ARBA00022833"/>
    </source>
</evidence>
<reference evidence="11" key="1">
    <citation type="submission" date="2010-11" db="EMBL/GenBank/DDBJ databases">
        <title>The complete genome of Mahella australiensis DSM 15567.</title>
        <authorList>
            <consortium name="US DOE Joint Genome Institute (JGI-PGF)"/>
            <person name="Lucas S."/>
            <person name="Copeland A."/>
            <person name="Lapidus A."/>
            <person name="Bruce D."/>
            <person name="Goodwin L."/>
            <person name="Pitluck S."/>
            <person name="Kyrpides N."/>
            <person name="Mavromatis K."/>
            <person name="Pagani I."/>
            <person name="Ivanova N."/>
            <person name="Teshima H."/>
            <person name="Brettin T."/>
            <person name="Detter J.C."/>
            <person name="Han C."/>
            <person name="Tapia R."/>
            <person name="Land M."/>
            <person name="Hauser L."/>
            <person name="Markowitz V."/>
            <person name="Cheng J.-F."/>
            <person name="Hugenholtz P."/>
            <person name="Woyke T."/>
            <person name="Wu D."/>
            <person name="Spring S."/>
            <person name="Pukall R."/>
            <person name="Steenblock K."/>
            <person name="Schneider S."/>
            <person name="Klenk H.-P."/>
            <person name="Eisen J.A."/>
        </authorList>
    </citation>
    <scope>NUCLEOTIDE SEQUENCE [LARGE SCALE GENOMIC DNA]</scope>
    <source>
        <strain evidence="11">DSM 15567 / CIP 107919 / 50-1 BON</strain>
    </source>
</reference>